<dbReference type="InterPro" id="IPR029026">
    <property type="entry name" value="tRNA_m1G_MTases_N"/>
</dbReference>
<dbReference type="PANTHER" id="PTHR43453:SF3">
    <property type="entry name" value="TRNA_RRNA METHYLTRANSFERASE SPOU TYPE DOMAIN-CONTAINING PROTEIN"/>
    <property type="match status" value="1"/>
</dbReference>
<dbReference type="GO" id="GO:0000049">
    <property type="term" value="F:tRNA binding"/>
    <property type="evidence" value="ECO:0007669"/>
    <property type="project" value="UniProtKB-KW"/>
</dbReference>
<sequence length="205" mass="23058">MAMASSLLGFCLALYAPWRWRRRKLWREEGCVTPADYSVPPCDIVVVLERCTDPRNFESVRKVVQAFELELWSVDAVSYKKKSGRNPFGAELMGDGTDGMVQIEADKNFSTPQSFIEEVEREGMALWATELSQEACSLSASLRRRVETNDRRKIALVFGREVDGVSQKLLKAAQERVYLPLHGFSDSLNVSTSVALILDCILCNT</sequence>
<evidence type="ECO:0000256" key="2">
    <source>
        <dbReference type="ARBA" id="ARBA00022603"/>
    </source>
</evidence>
<keyword evidence="3" id="KW-0808">Transferase</keyword>
<dbReference type="InterPro" id="IPR029028">
    <property type="entry name" value="Alpha/beta_knot_MTases"/>
</dbReference>
<feature type="domain" description="tRNA/rRNA methyltransferase SpoU type" evidence="4">
    <location>
        <begin position="44"/>
        <end position="198"/>
    </location>
</feature>
<reference evidence="5 6" key="1">
    <citation type="submission" date="2018-07" db="EMBL/GenBank/DDBJ databases">
        <title>The complete nuclear genome of the prasinophyte Chloropicon primus (CCMP1205).</title>
        <authorList>
            <person name="Pombert J.-F."/>
            <person name="Otis C."/>
            <person name="Turmel M."/>
            <person name="Lemieux C."/>
        </authorList>
    </citation>
    <scope>NUCLEOTIDE SEQUENCE [LARGE SCALE GENOMIC DNA]</scope>
    <source>
        <strain evidence="5 6">CCMP1205</strain>
    </source>
</reference>
<evidence type="ECO:0000313" key="6">
    <source>
        <dbReference type="Proteomes" id="UP000316726"/>
    </source>
</evidence>
<dbReference type="EMBL" id="CP031040">
    <property type="protein sequence ID" value="QDZ22111.1"/>
    <property type="molecule type" value="Genomic_DNA"/>
</dbReference>
<dbReference type="Gene3D" id="3.40.1280.10">
    <property type="match status" value="1"/>
</dbReference>
<keyword evidence="6" id="KW-1185">Reference proteome</keyword>
<protein>
    <recommendedName>
        <fullName evidence="4">tRNA/rRNA methyltransferase SpoU type domain-containing protein</fullName>
    </recommendedName>
</protein>
<dbReference type="SUPFAM" id="SSF75217">
    <property type="entry name" value="alpha/beta knot"/>
    <property type="match status" value="1"/>
</dbReference>
<dbReference type="STRING" id="1764295.A0A5B8MP70"/>
<dbReference type="GO" id="GO:0002938">
    <property type="term" value="P:tRNA guanine ribose methylation"/>
    <property type="evidence" value="ECO:0007669"/>
    <property type="project" value="TreeGrafter"/>
</dbReference>
<dbReference type="PANTHER" id="PTHR43453">
    <property type="entry name" value="RRNA METHYLASE-LIKE"/>
    <property type="match status" value="1"/>
</dbReference>
<accession>A0A5B8MP70</accession>
<organism evidence="5 6">
    <name type="scientific">Chloropicon primus</name>
    <dbReference type="NCBI Taxonomy" id="1764295"/>
    <lineage>
        <taxon>Eukaryota</taxon>
        <taxon>Viridiplantae</taxon>
        <taxon>Chlorophyta</taxon>
        <taxon>Chloropicophyceae</taxon>
        <taxon>Chloropicales</taxon>
        <taxon>Chloropicaceae</taxon>
        <taxon>Chloropicon</taxon>
    </lineage>
</organism>
<dbReference type="GO" id="GO:0008173">
    <property type="term" value="F:RNA methyltransferase activity"/>
    <property type="evidence" value="ECO:0007669"/>
    <property type="project" value="InterPro"/>
</dbReference>
<evidence type="ECO:0000256" key="3">
    <source>
        <dbReference type="ARBA" id="ARBA00022679"/>
    </source>
</evidence>
<keyword evidence="1" id="KW-0694">RNA-binding</keyword>
<evidence type="ECO:0000313" key="5">
    <source>
        <dbReference type="EMBL" id="QDZ22111.1"/>
    </source>
</evidence>
<dbReference type="AlphaFoldDB" id="A0A5B8MP70"/>
<keyword evidence="2" id="KW-0489">Methyltransferase</keyword>
<dbReference type="OrthoDB" id="241340at2759"/>
<dbReference type="InterPro" id="IPR001537">
    <property type="entry name" value="SpoU_MeTrfase"/>
</dbReference>
<proteinExistence type="predicted"/>
<dbReference type="InterPro" id="IPR033671">
    <property type="entry name" value="TrmH"/>
</dbReference>
<name>A0A5B8MP70_9CHLO</name>
<gene>
    <name evidence="5" type="ORF">A3770_07p46290</name>
</gene>
<dbReference type="Pfam" id="PF00588">
    <property type="entry name" value="SpoU_methylase"/>
    <property type="match status" value="1"/>
</dbReference>
<keyword evidence="1" id="KW-0820">tRNA-binding</keyword>
<dbReference type="Proteomes" id="UP000316726">
    <property type="component" value="Chromosome 7"/>
</dbReference>
<evidence type="ECO:0000259" key="4">
    <source>
        <dbReference type="Pfam" id="PF00588"/>
    </source>
</evidence>
<evidence type="ECO:0000256" key="1">
    <source>
        <dbReference type="ARBA" id="ARBA00022555"/>
    </source>
</evidence>